<dbReference type="HOGENOM" id="CLU_063199_1_0_9"/>
<evidence type="ECO:0000256" key="1">
    <source>
        <dbReference type="ARBA" id="ARBA00004651"/>
    </source>
</evidence>
<dbReference type="InterPro" id="IPR019264">
    <property type="entry name" value="DUF2179"/>
</dbReference>
<feature type="transmembrane region" description="Helical" evidence="6">
    <location>
        <begin position="109"/>
        <end position="131"/>
    </location>
</feature>
<evidence type="ECO:0000259" key="7">
    <source>
        <dbReference type="Pfam" id="PF10035"/>
    </source>
</evidence>
<dbReference type="Pfam" id="PF02588">
    <property type="entry name" value="YitT_membrane"/>
    <property type="match status" value="1"/>
</dbReference>
<dbReference type="RefSeq" id="WP_039313801.1">
    <property type="nucleotide sequence ID" value="NZ_CP006905.1"/>
</dbReference>
<dbReference type="CDD" id="cd16380">
    <property type="entry name" value="YitT_C"/>
    <property type="match status" value="1"/>
</dbReference>
<dbReference type="Gene3D" id="3.30.70.120">
    <property type="match status" value="1"/>
</dbReference>
<organism evidence="8 9">
    <name type="scientific">Clostridium baratii str. Sullivan</name>
    <dbReference type="NCBI Taxonomy" id="1415775"/>
    <lineage>
        <taxon>Bacteria</taxon>
        <taxon>Bacillati</taxon>
        <taxon>Bacillota</taxon>
        <taxon>Clostridia</taxon>
        <taxon>Eubacteriales</taxon>
        <taxon>Clostridiaceae</taxon>
        <taxon>Clostridium</taxon>
    </lineage>
</organism>
<protein>
    <recommendedName>
        <fullName evidence="7">DUF2179 domain-containing protein</fullName>
    </recommendedName>
</protein>
<evidence type="ECO:0000256" key="5">
    <source>
        <dbReference type="ARBA" id="ARBA00023136"/>
    </source>
</evidence>
<feature type="transmembrane region" description="Helical" evidence="6">
    <location>
        <begin position="54"/>
        <end position="74"/>
    </location>
</feature>
<dbReference type="InterPro" id="IPR003740">
    <property type="entry name" value="YitT"/>
</dbReference>
<proteinExistence type="predicted"/>
<keyword evidence="5 6" id="KW-0472">Membrane</keyword>
<dbReference type="PIRSF" id="PIRSF006483">
    <property type="entry name" value="Membrane_protein_YitT"/>
    <property type="match status" value="1"/>
</dbReference>
<dbReference type="EMBL" id="CP006905">
    <property type="protein sequence ID" value="AIY83019.1"/>
    <property type="molecule type" value="Genomic_DNA"/>
</dbReference>
<evidence type="ECO:0000256" key="4">
    <source>
        <dbReference type="ARBA" id="ARBA00022989"/>
    </source>
</evidence>
<feature type="transmembrane region" description="Helical" evidence="6">
    <location>
        <begin position="12"/>
        <end position="34"/>
    </location>
</feature>
<accession>A0A0A7FTQ3</accession>
<dbReference type="PANTHER" id="PTHR33545">
    <property type="entry name" value="UPF0750 MEMBRANE PROTEIN YITT-RELATED"/>
    <property type="match status" value="1"/>
</dbReference>
<evidence type="ECO:0000313" key="9">
    <source>
        <dbReference type="Proteomes" id="UP000030635"/>
    </source>
</evidence>
<evidence type="ECO:0000313" key="8">
    <source>
        <dbReference type="EMBL" id="AIY83019.1"/>
    </source>
</evidence>
<feature type="transmembrane region" description="Helical" evidence="6">
    <location>
        <begin position="176"/>
        <end position="194"/>
    </location>
</feature>
<keyword evidence="9" id="KW-1185">Reference proteome</keyword>
<dbReference type="PANTHER" id="PTHR33545:SF5">
    <property type="entry name" value="UPF0750 MEMBRANE PROTEIN YITT"/>
    <property type="match status" value="1"/>
</dbReference>
<reference evidence="8 9" key="1">
    <citation type="journal article" date="2015" name="Infect. Genet. Evol.">
        <title>Genomic sequences of six botulinum neurotoxin-producing strains representing three clostridial species illustrate the mobility and diversity of botulinum neurotoxin genes.</title>
        <authorList>
            <person name="Smith T.J."/>
            <person name="Hill K.K."/>
            <person name="Xie G."/>
            <person name="Foley B.T."/>
            <person name="Williamson C.H."/>
            <person name="Foster J.T."/>
            <person name="Johnson S.L."/>
            <person name="Chertkov O."/>
            <person name="Teshima H."/>
            <person name="Gibbons H.S."/>
            <person name="Johnsky L.A."/>
            <person name="Karavis M.A."/>
            <person name="Smith L.A."/>
        </authorList>
    </citation>
    <scope>NUCLEOTIDE SEQUENCE [LARGE SCALE GENOMIC DNA]</scope>
    <source>
        <strain evidence="8">Sullivan</strain>
    </source>
</reference>
<feature type="transmembrane region" description="Helical" evidence="6">
    <location>
        <begin position="151"/>
        <end position="170"/>
    </location>
</feature>
<dbReference type="Pfam" id="PF10035">
    <property type="entry name" value="DUF2179"/>
    <property type="match status" value="1"/>
</dbReference>
<feature type="domain" description="DUF2179" evidence="7">
    <location>
        <begin position="221"/>
        <end position="276"/>
    </location>
</feature>
<dbReference type="OrthoDB" id="3180973at2"/>
<name>A0A0A7FTQ3_9CLOT</name>
<keyword evidence="2" id="KW-1003">Cell membrane</keyword>
<evidence type="ECO:0000256" key="3">
    <source>
        <dbReference type="ARBA" id="ARBA00022692"/>
    </source>
</evidence>
<dbReference type="KEGG" id="cbv:U729_1769"/>
<gene>
    <name evidence="8" type="ORF">U729_1769</name>
</gene>
<dbReference type="GO" id="GO:0005886">
    <property type="term" value="C:plasma membrane"/>
    <property type="evidence" value="ECO:0007669"/>
    <property type="project" value="UniProtKB-SubCell"/>
</dbReference>
<evidence type="ECO:0000256" key="2">
    <source>
        <dbReference type="ARBA" id="ARBA00022475"/>
    </source>
</evidence>
<evidence type="ECO:0000256" key="6">
    <source>
        <dbReference type="SAM" id="Phobius"/>
    </source>
</evidence>
<comment type="subcellular location">
    <subcellularLocation>
        <location evidence="1">Cell membrane</location>
        <topology evidence="1">Multi-pass membrane protein</topology>
    </subcellularLocation>
</comment>
<dbReference type="AlphaFoldDB" id="A0A0A7FTQ3"/>
<feature type="transmembrane region" description="Helical" evidence="6">
    <location>
        <begin position="81"/>
        <end position="103"/>
    </location>
</feature>
<dbReference type="eggNOG" id="COG1284">
    <property type="taxonomic scope" value="Bacteria"/>
</dbReference>
<sequence length="284" mass="30995">MNKKILYRIIAILLYGFLAGIGINFFLTPAHIYSGGVTGLSQLLSSIGTDFLNININISTWVLIINLPLVYLSWRKLGKKFTFYTLLAILSSSLFIRIIPNAVITDNSLLAAIFGGLLTGAGVGLCFRAGFSTGGTDIIVLVVQKLTGKSVGQLGFLLNGIIVSLAGIMYGWELALYSLVAIFATTKIMDLFYIQQYKLTVTIFTKKEKEIVESLIKGHTRGVTVNPNLYGGYTKEPLTAIVTVISKHELFFVKKNVLDIDPDAFVNVQPTADVIGKFAENSVL</sequence>
<dbReference type="Proteomes" id="UP000030635">
    <property type="component" value="Chromosome"/>
</dbReference>
<keyword evidence="4 6" id="KW-1133">Transmembrane helix</keyword>
<dbReference type="InterPro" id="IPR051461">
    <property type="entry name" value="UPF0750_membrane"/>
</dbReference>
<keyword evidence="3 6" id="KW-0812">Transmembrane</keyword>
<dbReference type="InterPro" id="IPR015867">
    <property type="entry name" value="N-reg_PII/ATP_PRibTrfase_C"/>
</dbReference>